<dbReference type="SUPFAM" id="SSF110857">
    <property type="entry name" value="Gamma-glutamyl cyclotransferase-like"/>
    <property type="match status" value="1"/>
</dbReference>
<keyword evidence="1" id="KW-0456">Lyase</keyword>
<dbReference type="Pfam" id="PF13772">
    <property type="entry name" value="AIG2_2"/>
    <property type="match status" value="1"/>
</dbReference>
<dbReference type="CDD" id="cd06661">
    <property type="entry name" value="GGCT_like"/>
    <property type="match status" value="1"/>
</dbReference>
<dbReference type="Gene3D" id="3.10.490.10">
    <property type="entry name" value="Gamma-glutamyl cyclotransferase-like"/>
    <property type="match status" value="1"/>
</dbReference>
<keyword evidence="3" id="KW-1185">Reference proteome</keyword>
<dbReference type="EMBL" id="BPRB01000097">
    <property type="protein sequence ID" value="GJE59837.1"/>
    <property type="molecule type" value="Genomic_DNA"/>
</dbReference>
<dbReference type="RefSeq" id="WP_238182396.1">
    <property type="nucleotide sequence ID" value="NZ_BPRB01000097.1"/>
</dbReference>
<reference evidence="2" key="1">
    <citation type="journal article" date="2021" name="Front. Microbiol.">
        <title>Comprehensive Comparative Genomics and Phenotyping of Methylobacterium Species.</title>
        <authorList>
            <person name="Alessa O."/>
            <person name="Ogura Y."/>
            <person name="Fujitani Y."/>
            <person name="Takami H."/>
            <person name="Hayashi T."/>
            <person name="Sahin N."/>
            <person name="Tani A."/>
        </authorList>
    </citation>
    <scope>NUCLEOTIDE SEQUENCE</scope>
    <source>
        <strain evidence="2">DSM 23632</strain>
    </source>
</reference>
<dbReference type="InterPro" id="IPR036568">
    <property type="entry name" value="GGCT-like_sf"/>
</dbReference>
<dbReference type="PANTHER" id="PTHR12935">
    <property type="entry name" value="GAMMA-GLUTAMYLCYCLOTRANSFERASE"/>
    <property type="match status" value="1"/>
</dbReference>
<dbReference type="PANTHER" id="PTHR12935:SF0">
    <property type="entry name" value="GAMMA-GLUTAMYLCYCLOTRANSFERASE"/>
    <property type="match status" value="1"/>
</dbReference>
<protein>
    <recommendedName>
        <fullName evidence="4">Gamma-glutamylcyclotransferase</fullName>
    </recommendedName>
</protein>
<evidence type="ECO:0000313" key="2">
    <source>
        <dbReference type="EMBL" id="GJE59837.1"/>
    </source>
</evidence>
<comment type="caution">
    <text evidence="2">The sequence shown here is derived from an EMBL/GenBank/DDBJ whole genome shotgun (WGS) entry which is preliminary data.</text>
</comment>
<dbReference type="InterPro" id="IPR017939">
    <property type="entry name" value="G-Glutamylcylcotransferase"/>
</dbReference>
<sequence>MPLYFAYGANMDAASMALRCPASRLVGQGRLRRHRFVIMREGYASVAQDPARTVWGVLWDLALADVPALDRYEGVSGGLYVKALQPVGTEAGIKRALIYLGRSRGLGAPRPGYLESVLRAAEAAQLPALYRREMQGWLRGPPG</sequence>
<evidence type="ECO:0008006" key="4">
    <source>
        <dbReference type="Google" id="ProtNLM"/>
    </source>
</evidence>
<organism evidence="2 3">
    <name type="scientific">Methylobacterium trifolii</name>
    <dbReference type="NCBI Taxonomy" id="1003092"/>
    <lineage>
        <taxon>Bacteria</taxon>
        <taxon>Pseudomonadati</taxon>
        <taxon>Pseudomonadota</taxon>
        <taxon>Alphaproteobacteria</taxon>
        <taxon>Hyphomicrobiales</taxon>
        <taxon>Methylobacteriaceae</taxon>
        <taxon>Methylobacterium</taxon>
    </lineage>
</organism>
<evidence type="ECO:0000313" key="3">
    <source>
        <dbReference type="Proteomes" id="UP001055057"/>
    </source>
</evidence>
<accession>A0ABQ4TYA7</accession>
<gene>
    <name evidence="2" type="ORF">MPOCJGCO_1939</name>
</gene>
<proteinExistence type="predicted"/>
<dbReference type="Proteomes" id="UP001055057">
    <property type="component" value="Unassembled WGS sequence"/>
</dbReference>
<dbReference type="InterPro" id="IPR013024">
    <property type="entry name" value="GGCT-like"/>
</dbReference>
<name>A0ABQ4TYA7_9HYPH</name>
<evidence type="ECO:0000256" key="1">
    <source>
        <dbReference type="ARBA" id="ARBA00023239"/>
    </source>
</evidence>
<reference evidence="2" key="2">
    <citation type="submission" date="2021-08" db="EMBL/GenBank/DDBJ databases">
        <authorList>
            <person name="Tani A."/>
            <person name="Ola A."/>
            <person name="Ogura Y."/>
            <person name="Katsura K."/>
            <person name="Hayashi T."/>
        </authorList>
    </citation>
    <scope>NUCLEOTIDE SEQUENCE</scope>
    <source>
        <strain evidence="2">DSM 23632</strain>
    </source>
</reference>